<keyword evidence="3" id="KW-0804">Transcription</keyword>
<dbReference type="Gene3D" id="1.10.10.60">
    <property type="entry name" value="Homeodomain-like"/>
    <property type="match status" value="2"/>
</dbReference>
<dbReference type="AlphaFoldDB" id="A0AA45C6R0"/>
<sequence length="319" mass="38013">MFYEEDNISKYYKNLEREKIIIKDSIENNIVYYKINNLMGSGDFIRIKYKKGFESILFKNVDMAKNVFNYNFFKNGKNMLEFTYCMEGYFELGIEGFDNSSRIGKDEYCIFYMPEKYKKFKMKYNNFSCFSIAMDFELLKNNINTPFNDEIIEGMITNSYKNYVDNFLLIEQSDKSLKDMVNDIYNNSIFNFSKLEEDILKIFFSIQNNKKFYESSIMTGIISVLLKNLDDPPYINDLSQKFNLSNYKIQKYFKESTGGTFYDFIKKQRVEKSKDLLKNKNLTIAYIASEIGYDNASKFSNMFKKEMNITPKKYRECIK</sequence>
<proteinExistence type="predicted"/>
<dbReference type="Proteomes" id="UP000245921">
    <property type="component" value="Unassembled WGS sequence"/>
</dbReference>
<evidence type="ECO:0000256" key="1">
    <source>
        <dbReference type="ARBA" id="ARBA00023015"/>
    </source>
</evidence>
<protein>
    <submittedName>
        <fullName evidence="5">AraC family transcriptional regulator</fullName>
    </submittedName>
</protein>
<keyword evidence="6" id="KW-1185">Reference proteome</keyword>
<feature type="domain" description="HTH araC/xylS-type" evidence="4">
    <location>
        <begin position="219"/>
        <end position="317"/>
    </location>
</feature>
<evidence type="ECO:0000259" key="4">
    <source>
        <dbReference type="PROSITE" id="PS01124"/>
    </source>
</evidence>
<dbReference type="InterPro" id="IPR018060">
    <property type="entry name" value="HTH_AraC"/>
</dbReference>
<organism evidence="5 6">
    <name type="scientific">Oceanotoga teriensis</name>
    <dbReference type="NCBI Taxonomy" id="515440"/>
    <lineage>
        <taxon>Bacteria</taxon>
        <taxon>Thermotogati</taxon>
        <taxon>Thermotogota</taxon>
        <taxon>Thermotogae</taxon>
        <taxon>Petrotogales</taxon>
        <taxon>Petrotogaceae</taxon>
        <taxon>Oceanotoga</taxon>
    </lineage>
</organism>
<comment type="caution">
    <text evidence="5">The sequence shown here is derived from an EMBL/GenBank/DDBJ whole genome shotgun (WGS) entry which is preliminary data.</text>
</comment>
<gene>
    <name evidence="5" type="ORF">C7380_10955</name>
</gene>
<dbReference type="RefSeq" id="WP_158274839.1">
    <property type="nucleotide sequence ID" value="NZ_JAMHJO010000009.1"/>
</dbReference>
<dbReference type="SMART" id="SM00342">
    <property type="entry name" value="HTH_ARAC"/>
    <property type="match status" value="1"/>
</dbReference>
<dbReference type="PROSITE" id="PS00041">
    <property type="entry name" value="HTH_ARAC_FAMILY_1"/>
    <property type="match status" value="1"/>
</dbReference>
<dbReference type="PANTHER" id="PTHR47893:SF1">
    <property type="entry name" value="REGULATORY PROTEIN PCHR"/>
    <property type="match status" value="1"/>
</dbReference>
<dbReference type="SUPFAM" id="SSF46689">
    <property type="entry name" value="Homeodomain-like"/>
    <property type="match status" value="1"/>
</dbReference>
<dbReference type="GO" id="GO:0043565">
    <property type="term" value="F:sequence-specific DNA binding"/>
    <property type="evidence" value="ECO:0007669"/>
    <property type="project" value="InterPro"/>
</dbReference>
<dbReference type="EMBL" id="QGGI01000009">
    <property type="protein sequence ID" value="PWJ92172.1"/>
    <property type="molecule type" value="Genomic_DNA"/>
</dbReference>
<reference evidence="5 6" key="1">
    <citation type="submission" date="2018-05" db="EMBL/GenBank/DDBJ databases">
        <title>Genomic Encyclopedia of Type Strains, Phase IV (KMG-IV): sequencing the most valuable type-strain genomes for metagenomic binning, comparative biology and taxonomic classification.</title>
        <authorList>
            <person name="Goeker M."/>
        </authorList>
    </citation>
    <scope>NUCLEOTIDE SEQUENCE [LARGE SCALE GENOMIC DNA]</scope>
    <source>
        <strain evidence="5 6">DSM 24906</strain>
    </source>
</reference>
<name>A0AA45C6R0_9BACT</name>
<dbReference type="InterPro" id="IPR020449">
    <property type="entry name" value="Tscrpt_reg_AraC-type_HTH"/>
</dbReference>
<evidence type="ECO:0000256" key="3">
    <source>
        <dbReference type="ARBA" id="ARBA00023163"/>
    </source>
</evidence>
<keyword evidence="2" id="KW-0238">DNA-binding</keyword>
<accession>A0AA45C6R0</accession>
<dbReference type="Pfam" id="PF12833">
    <property type="entry name" value="HTH_18"/>
    <property type="match status" value="1"/>
</dbReference>
<evidence type="ECO:0000313" key="6">
    <source>
        <dbReference type="Proteomes" id="UP000245921"/>
    </source>
</evidence>
<evidence type="ECO:0000313" key="5">
    <source>
        <dbReference type="EMBL" id="PWJ92172.1"/>
    </source>
</evidence>
<keyword evidence="1" id="KW-0805">Transcription regulation</keyword>
<dbReference type="PRINTS" id="PR00032">
    <property type="entry name" value="HTHARAC"/>
</dbReference>
<dbReference type="InterPro" id="IPR009057">
    <property type="entry name" value="Homeodomain-like_sf"/>
</dbReference>
<dbReference type="PANTHER" id="PTHR47893">
    <property type="entry name" value="REGULATORY PROTEIN PCHR"/>
    <property type="match status" value="1"/>
</dbReference>
<dbReference type="InterPro" id="IPR018062">
    <property type="entry name" value="HTH_AraC-typ_CS"/>
</dbReference>
<dbReference type="GO" id="GO:0003700">
    <property type="term" value="F:DNA-binding transcription factor activity"/>
    <property type="evidence" value="ECO:0007669"/>
    <property type="project" value="InterPro"/>
</dbReference>
<dbReference type="InterPro" id="IPR053142">
    <property type="entry name" value="PchR_regulatory_protein"/>
</dbReference>
<dbReference type="PROSITE" id="PS01124">
    <property type="entry name" value="HTH_ARAC_FAMILY_2"/>
    <property type="match status" value="1"/>
</dbReference>
<evidence type="ECO:0000256" key="2">
    <source>
        <dbReference type="ARBA" id="ARBA00023125"/>
    </source>
</evidence>